<feature type="compositionally biased region" description="Acidic residues" evidence="1">
    <location>
        <begin position="1"/>
        <end position="16"/>
    </location>
</feature>
<reference evidence="3" key="1">
    <citation type="submission" date="2014-12" db="EMBL/GenBank/DDBJ databases">
        <title>Genome Sequence of Valsa Canker Pathogens Uncovers a Specific Adaption of Colonization on Woody Bark.</title>
        <authorList>
            <person name="Yin Z."/>
            <person name="Liu H."/>
            <person name="Gao X."/>
            <person name="Li Z."/>
            <person name="Song N."/>
            <person name="Ke X."/>
            <person name="Dai Q."/>
            <person name="Wu Y."/>
            <person name="Sun Y."/>
            <person name="Xu J.-R."/>
            <person name="Kang Z.K."/>
            <person name="Wang L."/>
            <person name="Huang L."/>
        </authorList>
    </citation>
    <scope>NUCLEOTIDE SEQUENCE [LARGE SCALE GENOMIC DNA]</scope>
    <source>
        <strain evidence="3">SXYL134</strain>
    </source>
</reference>
<gene>
    <name evidence="2" type="ORF">VP1G_01851</name>
</gene>
<feature type="region of interest" description="Disordered" evidence="1">
    <location>
        <begin position="1"/>
        <end position="26"/>
    </location>
</feature>
<organism evidence="2 3">
    <name type="scientific">Cytospora mali</name>
    <name type="common">Apple Valsa canker fungus</name>
    <name type="synonym">Valsa mali</name>
    <dbReference type="NCBI Taxonomy" id="578113"/>
    <lineage>
        <taxon>Eukaryota</taxon>
        <taxon>Fungi</taxon>
        <taxon>Dikarya</taxon>
        <taxon>Ascomycota</taxon>
        <taxon>Pezizomycotina</taxon>
        <taxon>Sordariomycetes</taxon>
        <taxon>Sordariomycetidae</taxon>
        <taxon>Diaporthales</taxon>
        <taxon>Cytosporaceae</taxon>
        <taxon>Cytospora</taxon>
    </lineage>
</organism>
<name>A0A194USA3_CYTMA</name>
<evidence type="ECO:0000313" key="2">
    <source>
        <dbReference type="EMBL" id="KUI54565.1"/>
    </source>
</evidence>
<accession>A0A194USA3</accession>
<dbReference type="EMBL" id="KN714674">
    <property type="protein sequence ID" value="KUI54565.1"/>
    <property type="molecule type" value="Genomic_DNA"/>
</dbReference>
<dbReference type="Proteomes" id="UP000078576">
    <property type="component" value="Unassembled WGS sequence"/>
</dbReference>
<dbReference type="AlphaFoldDB" id="A0A194USA3"/>
<keyword evidence="3" id="KW-1185">Reference proteome</keyword>
<evidence type="ECO:0000313" key="3">
    <source>
        <dbReference type="Proteomes" id="UP000078576"/>
    </source>
</evidence>
<proteinExistence type="predicted"/>
<protein>
    <submittedName>
        <fullName evidence="2">Uncharacterized protein</fullName>
    </submittedName>
</protein>
<sequence length="114" mass="12844">MPVLNDQDEGDIDAEDSQPSGSNDCFMPSRRGFAEVINLDDIEAKDFNRLISAIETDPPIAILGNKNQNPRPGTWATKMQAVFRKLISSTNLLMTFESRNVEYLEKVECHTALW</sequence>
<evidence type="ECO:0000256" key="1">
    <source>
        <dbReference type="SAM" id="MobiDB-lite"/>
    </source>
</evidence>